<dbReference type="InterPro" id="IPR032816">
    <property type="entry name" value="VTT_dom"/>
</dbReference>
<gene>
    <name evidence="8" type="ORF">GT019_00530</name>
</gene>
<comment type="similarity">
    <text evidence="6">Belongs to the TVP38/TMEM64 family.</text>
</comment>
<keyword evidence="9" id="KW-1185">Reference proteome</keyword>
<dbReference type="PANTHER" id="PTHR12677:SF59">
    <property type="entry name" value="GOLGI APPARATUS MEMBRANE PROTEIN TVP38-RELATED"/>
    <property type="match status" value="1"/>
</dbReference>
<keyword evidence="3 6" id="KW-0812">Transmembrane</keyword>
<comment type="caution">
    <text evidence="8">The sequence shown here is derived from an EMBL/GenBank/DDBJ whole genome shotgun (WGS) entry which is preliminary data.</text>
</comment>
<feature type="transmembrane region" description="Helical" evidence="6">
    <location>
        <begin position="21"/>
        <end position="37"/>
    </location>
</feature>
<dbReference type="Pfam" id="PF09335">
    <property type="entry name" value="VTT_dom"/>
    <property type="match status" value="1"/>
</dbReference>
<evidence type="ECO:0000256" key="5">
    <source>
        <dbReference type="ARBA" id="ARBA00023136"/>
    </source>
</evidence>
<keyword evidence="4 6" id="KW-1133">Transmembrane helix</keyword>
<dbReference type="PANTHER" id="PTHR12677">
    <property type="entry name" value="GOLGI APPARATUS MEMBRANE PROTEIN TVP38-RELATED"/>
    <property type="match status" value="1"/>
</dbReference>
<evidence type="ECO:0000256" key="2">
    <source>
        <dbReference type="ARBA" id="ARBA00022475"/>
    </source>
</evidence>
<evidence type="ECO:0000256" key="3">
    <source>
        <dbReference type="ARBA" id="ARBA00022692"/>
    </source>
</evidence>
<dbReference type="InterPro" id="IPR015414">
    <property type="entry name" value="TMEM64"/>
</dbReference>
<dbReference type="Proteomes" id="UP000665561">
    <property type="component" value="Unassembled WGS sequence"/>
</dbReference>
<evidence type="ECO:0000313" key="9">
    <source>
        <dbReference type="Proteomes" id="UP000665561"/>
    </source>
</evidence>
<evidence type="ECO:0000256" key="6">
    <source>
        <dbReference type="RuleBase" id="RU366058"/>
    </source>
</evidence>
<dbReference type="EMBL" id="JAAAMV010000001">
    <property type="protein sequence ID" value="NBD22348.1"/>
    <property type="molecule type" value="Genomic_DNA"/>
</dbReference>
<feature type="domain" description="VTT" evidence="7">
    <location>
        <begin position="69"/>
        <end position="187"/>
    </location>
</feature>
<name>A0ABW9XIB9_9BACL</name>
<accession>A0ABW9XIB9</accession>
<feature type="transmembrane region" description="Helical" evidence="6">
    <location>
        <begin position="57"/>
        <end position="78"/>
    </location>
</feature>
<protein>
    <recommendedName>
        <fullName evidence="6">TVP38/TMEM64 family membrane protein</fullName>
    </recommendedName>
</protein>
<dbReference type="RefSeq" id="WP_161740138.1">
    <property type="nucleotide sequence ID" value="NZ_JAAAMV010000001.1"/>
</dbReference>
<keyword evidence="5 6" id="KW-0472">Membrane</keyword>
<evidence type="ECO:0000313" key="8">
    <source>
        <dbReference type="EMBL" id="NBD22348.1"/>
    </source>
</evidence>
<evidence type="ECO:0000256" key="1">
    <source>
        <dbReference type="ARBA" id="ARBA00004651"/>
    </source>
</evidence>
<evidence type="ECO:0000256" key="4">
    <source>
        <dbReference type="ARBA" id="ARBA00022989"/>
    </source>
</evidence>
<organism evidence="8 9">
    <name type="scientific">Paenibacillus glycinis</name>
    <dbReference type="NCBI Taxonomy" id="2697035"/>
    <lineage>
        <taxon>Bacteria</taxon>
        <taxon>Bacillati</taxon>
        <taxon>Bacillota</taxon>
        <taxon>Bacilli</taxon>
        <taxon>Bacillales</taxon>
        <taxon>Paenibacillaceae</taxon>
        <taxon>Paenibacillus</taxon>
    </lineage>
</organism>
<comment type="subcellular location">
    <subcellularLocation>
        <location evidence="1 6">Cell membrane</location>
        <topology evidence="1 6">Multi-pass membrane protein</topology>
    </subcellularLocation>
</comment>
<sequence length="227" mass="24980">MNNKDAESHDRPRNGTSAWKRWLPLPAYLVILAAVWANKTELIAWLNGGGVPPALMLLIVAGLACVPVIPFSVVIGTMGYLYGPLLGASMSLAGAWFAALIMYGAFRYTLRDRARLLLGRYRLTDRWTTLVERRPFRSIVVARLLPVVPQQAVNVYAAALPIPFLIYAGASLLGKIPGMLVFAFIGDRIAGDRRSLIAAICVYAGFLLAIYIGHRLWQRRSVSARAE</sequence>
<feature type="transmembrane region" description="Helical" evidence="6">
    <location>
        <begin position="164"/>
        <end position="184"/>
    </location>
</feature>
<evidence type="ECO:0000259" key="7">
    <source>
        <dbReference type="Pfam" id="PF09335"/>
    </source>
</evidence>
<proteinExistence type="inferred from homology"/>
<feature type="transmembrane region" description="Helical" evidence="6">
    <location>
        <begin position="196"/>
        <end position="217"/>
    </location>
</feature>
<reference evidence="8 9" key="1">
    <citation type="submission" date="2020-01" db="EMBL/GenBank/DDBJ databases">
        <title>Paenibacillus soybeanensis sp. nov. isolated from the nodules of soybean (Glycine max(L.) Merr).</title>
        <authorList>
            <person name="Wang H."/>
        </authorList>
    </citation>
    <scope>NUCLEOTIDE SEQUENCE [LARGE SCALE GENOMIC DNA]</scope>
    <source>
        <strain evidence="8 9">T1</strain>
    </source>
</reference>
<feature type="transmembrane region" description="Helical" evidence="6">
    <location>
        <begin position="85"/>
        <end position="106"/>
    </location>
</feature>
<keyword evidence="2 6" id="KW-1003">Cell membrane</keyword>